<feature type="compositionally biased region" description="Basic and acidic residues" evidence="1">
    <location>
        <begin position="92"/>
        <end position="112"/>
    </location>
</feature>
<dbReference type="RefSeq" id="WP_168044846.1">
    <property type="nucleotide sequence ID" value="NZ_JAATJM010000001.1"/>
</dbReference>
<protein>
    <submittedName>
        <fullName evidence="3">TolA-binding protein</fullName>
    </submittedName>
</protein>
<feature type="chain" id="PRO_5030796882" evidence="2">
    <location>
        <begin position="20"/>
        <end position="112"/>
    </location>
</feature>
<sequence length="112" mass="12171">MKRTLVIALALATAMPVIAVPVMADAQVLTGRGAPRRAPAPRPRLSEAEQERLFEAEDLVAELEGQIADIQTTAEGQEGGLTAAQSAQVAELTRRREEAQRTVDRLEAKRNR</sequence>
<organism evidence="3 4">
    <name type="scientific">Brevundimonas alba</name>
    <dbReference type="NCBI Taxonomy" id="74314"/>
    <lineage>
        <taxon>Bacteria</taxon>
        <taxon>Pseudomonadati</taxon>
        <taxon>Pseudomonadota</taxon>
        <taxon>Alphaproteobacteria</taxon>
        <taxon>Caulobacterales</taxon>
        <taxon>Caulobacteraceae</taxon>
        <taxon>Brevundimonas</taxon>
    </lineage>
</organism>
<name>A0A7X5YH84_9CAUL</name>
<proteinExistence type="predicted"/>
<evidence type="ECO:0000313" key="3">
    <source>
        <dbReference type="EMBL" id="NJC39915.1"/>
    </source>
</evidence>
<comment type="caution">
    <text evidence="3">The sequence shown here is derived from an EMBL/GenBank/DDBJ whole genome shotgun (WGS) entry which is preliminary data.</text>
</comment>
<feature type="region of interest" description="Disordered" evidence="1">
    <location>
        <begin position="74"/>
        <end position="112"/>
    </location>
</feature>
<keyword evidence="2" id="KW-0732">Signal</keyword>
<dbReference type="Proteomes" id="UP000587415">
    <property type="component" value="Unassembled WGS sequence"/>
</dbReference>
<evidence type="ECO:0000313" key="4">
    <source>
        <dbReference type="Proteomes" id="UP000587415"/>
    </source>
</evidence>
<reference evidence="3 4" key="1">
    <citation type="submission" date="2020-03" db="EMBL/GenBank/DDBJ databases">
        <title>Genomic Encyclopedia of Type Strains, Phase IV (KMG-IV): sequencing the most valuable type-strain genomes for metagenomic binning, comparative biology and taxonomic classification.</title>
        <authorList>
            <person name="Goeker M."/>
        </authorList>
    </citation>
    <scope>NUCLEOTIDE SEQUENCE [LARGE SCALE GENOMIC DNA]</scope>
    <source>
        <strain evidence="3 4">DSM 4736</strain>
    </source>
</reference>
<gene>
    <name evidence="3" type="ORF">GGQ87_000173</name>
</gene>
<evidence type="ECO:0000256" key="1">
    <source>
        <dbReference type="SAM" id="MobiDB-lite"/>
    </source>
</evidence>
<accession>A0A7X5YH84</accession>
<dbReference type="AlphaFoldDB" id="A0A7X5YH84"/>
<feature type="signal peptide" evidence="2">
    <location>
        <begin position="1"/>
        <end position="19"/>
    </location>
</feature>
<dbReference type="EMBL" id="JAATJM010000001">
    <property type="protein sequence ID" value="NJC39915.1"/>
    <property type="molecule type" value="Genomic_DNA"/>
</dbReference>
<keyword evidence="4" id="KW-1185">Reference proteome</keyword>
<evidence type="ECO:0000256" key="2">
    <source>
        <dbReference type="SAM" id="SignalP"/>
    </source>
</evidence>